<dbReference type="PANTHER" id="PTHR46825:SF11">
    <property type="entry name" value="PENICILLIN-BINDING PROTEIN 4"/>
    <property type="match status" value="1"/>
</dbReference>
<accession>A0ABQ5N3W9</accession>
<dbReference type="Gene3D" id="3.40.710.10">
    <property type="entry name" value="DD-peptidase/beta-lactamase superfamily"/>
    <property type="match status" value="1"/>
</dbReference>
<dbReference type="InterPro" id="IPR050491">
    <property type="entry name" value="AmpC-like"/>
</dbReference>
<dbReference type="RefSeq" id="WP_264849144.1">
    <property type="nucleotide sequence ID" value="NZ_BRXR01000001.1"/>
</dbReference>
<dbReference type="SUPFAM" id="SSF56601">
    <property type="entry name" value="beta-lactamase/transpeptidase-like"/>
    <property type="match status" value="1"/>
</dbReference>
<evidence type="ECO:0000313" key="5">
    <source>
        <dbReference type="Proteomes" id="UP001208567"/>
    </source>
</evidence>
<comment type="subcellular location">
    <subcellularLocation>
        <location evidence="1">Membrane</location>
    </subcellularLocation>
</comment>
<dbReference type="InterPro" id="IPR012338">
    <property type="entry name" value="Beta-lactam/transpept-like"/>
</dbReference>
<sequence length="444" mass="50802">MGDSVYNCCKLKDLVSTYMDELAVNGYFSGSILVGYKGEKLINQGYGYACHQYDVKNTRCTKFKIGSLTKAFTAMAVLQLEEQGKISLTDSLSKYIVDFPSGSKITIQQLLNHTSGIKDFVCDPQYWTKTMRLPTTLESTINLFKNLPLNFEPGTKFEYSNSNYTILAYLIEKVSITSYEEFLKHNIFEPLGMENTGCDDGKAIIKNYAEGYTIWKNLKHADFIDMSIAKGTYGLYSTVEDLYIWHKALYTEKLVSKKQLDKMFNICNGACGFDWFCELQCFNSIQKKKMYHFGDVNGYVSFFSRYVEDDLAIIVLSNFNLTPIEKISDDIAKIVFGEKVDNSKRYEAKEVPTSLKNVITGDFNSCSDVQLSLSIEEGKIYLTIPKRYDVLYKYEMVATDVAMDKIKFRTKFVDETVILDFKQDGTIKLTHIDAYNNHIKAEKR</sequence>
<organism evidence="4 5">
    <name type="scientific">Clostridium omnivorum</name>
    <dbReference type="NCBI Taxonomy" id="1604902"/>
    <lineage>
        <taxon>Bacteria</taxon>
        <taxon>Bacillati</taxon>
        <taxon>Bacillota</taxon>
        <taxon>Clostridia</taxon>
        <taxon>Eubacteriales</taxon>
        <taxon>Clostridiaceae</taxon>
        <taxon>Clostridium</taxon>
    </lineage>
</organism>
<protein>
    <recommendedName>
        <fullName evidence="3">Beta-lactamase-related domain-containing protein</fullName>
    </recommendedName>
</protein>
<dbReference type="Proteomes" id="UP001208567">
    <property type="component" value="Unassembled WGS sequence"/>
</dbReference>
<comment type="caution">
    <text evidence="4">The sequence shown here is derived from an EMBL/GenBank/DDBJ whole genome shotgun (WGS) entry which is preliminary data.</text>
</comment>
<keyword evidence="5" id="KW-1185">Reference proteome</keyword>
<dbReference type="PANTHER" id="PTHR46825">
    <property type="entry name" value="D-ALANYL-D-ALANINE-CARBOXYPEPTIDASE/ENDOPEPTIDASE AMPH"/>
    <property type="match status" value="1"/>
</dbReference>
<evidence type="ECO:0000256" key="2">
    <source>
        <dbReference type="ARBA" id="ARBA00023136"/>
    </source>
</evidence>
<evidence type="ECO:0000256" key="1">
    <source>
        <dbReference type="ARBA" id="ARBA00004370"/>
    </source>
</evidence>
<evidence type="ECO:0000313" key="4">
    <source>
        <dbReference type="EMBL" id="GLC29870.1"/>
    </source>
</evidence>
<feature type="domain" description="Beta-lactamase-related" evidence="3">
    <location>
        <begin position="27"/>
        <end position="322"/>
    </location>
</feature>
<dbReference type="EMBL" id="BRXR01000001">
    <property type="protein sequence ID" value="GLC29870.1"/>
    <property type="molecule type" value="Genomic_DNA"/>
</dbReference>
<proteinExistence type="predicted"/>
<dbReference type="InterPro" id="IPR001466">
    <property type="entry name" value="Beta-lactam-related"/>
</dbReference>
<name>A0ABQ5N3W9_9CLOT</name>
<dbReference type="Pfam" id="PF00144">
    <property type="entry name" value="Beta-lactamase"/>
    <property type="match status" value="1"/>
</dbReference>
<keyword evidence="2" id="KW-0472">Membrane</keyword>
<reference evidence="4 5" key="1">
    <citation type="journal article" date="2024" name="Int. J. Syst. Evol. Microbiol.">
        <title>Clostridium omnivorum sp. nov., isolated from anoxic soil under the treatment of reductive soil disinfestation.</title>
        <authorList>
            <person name="Ueki A."/>
            <person name="Tonouchi A."/>
            <person name="Kaku N."/>
            <person name="Honma S."/>
            <person name="Ueki K."/>
        </authorList>
    </citation>
    <scope>NUCLEOTIDE SEQUENCE [LARGE SCALE GENOMIC DNA]</scope>
    <source>
        <strain evidence="4 5">E14</strain>
    </source>
</reference>
<gene>
    <name evidence="4" type="ORF">bsdE14_12800</name>
</gene>
<evidence type="ECO:0000259" key="3">
    <source>
        <dbReference type="Pfam" id="PF00144"/>
    </source>
</evidence>